<evidence type="ECO:0000313" key="3">
    <source>
        <dbReference type="EMBL" id="VFJ56574.1"/>
    </source>
</evidence>
<evidence type="ECO:0000256" key="1">
    <source>
        <dbReference type="PIRSR" id="PIRSR613078-2"/>
    </source>
</evidence>
<name>A0A450SR21_9GAMM</name>
<dbReference type="Pfam" id="PF00300">
    <property type="entry name" value="His_Phos_1"/>
    <property type="match status" value="1"/>
</dbReference>
<dbReference type="EMBL" id="CAADFL010000175">
    <property type="protein sequence ID" value="VFK11298.1"/>
    <property type="molecule type" value="Genomic_DNA"/>
</dbReference>
<organism evidence="2">
    <name type="scientific">Candidatus Kentrum sp. FM</name>
    <dbReference type="NCBI Taxonomy" id="2126340"/>
    <lineage>
        <taxon>Bacteria</taxon>
        <taxon>Pseudomonadati</taxon>
        <taxon>Pseudomonadota</taxon>
        <taxon>Gammaproteobacteria</taxon>
        <taxon>Candidatus Kentrum</taxon>
    </lineage>
</organism>
<evidence type="ECO:0000313" key="4">
    <source>
        <dbReference type="EMBL" id="VFK11298.1"/>
    </source>
</evidence>
<reference evidence="2" key="1">
    <citation type="submission" date="2019-02" db="EMBL/GenBank/DDBJ databases">
        <authorList>
            <person name="Gruber-Vodicka R. H."/>
            <person name="Seah K. B. B."/>
        </authorList>
    </citation>
    <scope>NUCLEOTIDE SEQUENCE</scope>
    <source>
        <strain evidence="2">BECK_BZ163</strain>
        <strain evidence="4">BECK_BZ164</strain>
        <strain evidence="3">BECK_BZ165</strain>
    </source>
</reference>
<dbReference type="EMBL" id="CAADEZ010000170">
    <property type="protein sequence ID" value="VFJ56507.1"/>
    <property type="molecule type" value="Genomic_DNA"/>
</dbReference>
<sequence>MAQATRELLLLRHAKSDWKRAVGSDFERPLSERGARDAPRVGQWLHRQGLRPDAVIGSPATRALRTAWEVCKILEFPETHIDWEPRIYDATLETLLAVLGTCRQAPVTLLVGHNPGLESLLVYLCGADLEQPADGKLLPTATLAHIQLPSDWRALQAGSGRLVSLTRPERP</sequence>
<dbReference type="InterPro" id="IPR013078">
    <property type="entry name" value="His_Pase_superF_clade-1"/>
</dbReference>
<protein>
    <submittedName>
        <fullName evidence="2">Phosphohistidine phosphatase</fullName>
    </submittedName>
</protein>
<proteinExistence type="predicted"/>
<dbReference type="AlphaFoldDB" id="A0A450SR21"/>
<dbReference type="PANTHER" id="PTHR47623:SF1">
    <property type="entry name" value="OS09G0287300 PROTEIN"/>
    <property type="match status" value="1"/>
</dbReference>
<dbReference type="PANTHER" id="PTHR47623">
    <property type="entry name" value="OS09G0287300 PROTEIN"/>
    <property type="match status" value="1"/>
</dbReference>
<feature type="binding site" evidence="1">
    <location>
        <position position="62"/>
    </location>
    <ligand>
        <name>substrate</name>
    </ligand>
</feature>
<gene>
    <name evidence="2" type="ORF">BECKFM1743A_GA0114220_101702</name>
    <name evidence="4" type="ORF">BECKFM1743B_GA0114221_101753</name>
    <name evidence="3" type="ORF">BECKFM1743C_GA0114222_101802</name>
</gene>
<accession>A0A450SR21</accession>
<dbReference type="SUPFAM" id="SSF53254">
    <property type="entry name" value="Phosphoglycerate mutase-like"/>
    <property type="match status" value="1"/>
</dbReference>
<dbReference type="Gene3D" id="3.40.50.1240">
    <property type="entry name" value="Phosphoglycerate mutase-like"/>
    <property type="match status" value="1"/>
</dbReference>
<evidence type="ECO:0000313" key="2">
    <source>
        <dbReference type="EMBL" id="VFJ56507.1"/>
    </source>
</evidence>
<dbReference type="InterPro" id="IPR029033">
    <property type="entry name" value="His_PPase_superfam"/>
</dbReference>
<dbReference type="CDD" id="cd07067">
    <property type="entry name" value="HP_PGM_like"/>
    <property type="match status" value="1"/>
</dbReference>
<dbReference type="EMBL" id="CAADFA010000180">
    <property type="protein sequence ID" value="VFJ56574.1"/>
    <property type="molecule type" value="Genomic_DNA"/>
</dbReference>